<protein>
    <submittedName>
        <fullName evidence="1">Uncharacterized protein</fullName>
    </submittedName>
</protein>
<comment type="caution">
    <text evidence="1">The sequence shown here is derived from an EMBL/GenBank/DDBJ whole genome shotgun (WGS) entry which is preliminary data.</text>
</comment>
<evidence type="ECO:0000313" key="2">
    <source>
        <dbReference type="Proteomes" id="UP000526501"/>
    </source>
</evidence>
<dbReference type="RefSeq" id="WP_185659479.1">
    <property type="nucleotide sequence ID" value="NZ_CAWPOO010000006.1"/>
</dbReference>
<sequence>MSIARQLDRMERELEGIVSPQGKQIYLLQQMLPLCGSDFSAFNLMDEQLRVVGGVAWPITEDRAKQMQLLNPVLGALLWSSPIGEVLRFCPERKAAIVDDERIKNSLIYSEVYRPMGMHHLGTFRFPSRGGNFVAVGISSSNAPFTRSAAINLERMCNRFESLIVMDLPSMGSVLGLPLAGDWRIPLDASLQPEALTDYLMGLFAFFFGDLRTWLPDRKLPPELLAQLRQGLEAGRSSVVPGDKSLYSFSKVREGRRLNILLEQTKQGHYLLTCVEDSLALKGVQTLSEHCQSLKRDSYAIYRCCLAMLDGKRSYEDVLRSASLVNLKEASAKRLISRARAILYEIGLGI</sequence>
<keyword evidence="2" id="KW-1185">Reference proteome</keyword>
<gene>
    <name evidence="1" type="ORF">H5P27_06095</name>
</gene>
<dbReference type="EMBL" id="JACHVC010000006">
    <property type="protein sequence ID" value="MBC2605610.1"/>
    <property type="molecule type" value="Genomic_DNA"/>
</dbReference>
<dbReference type="Proteomes" id="UP000526501">
    <property type="component" value="Unassembled WGS sequence"/>
</dbReference>
<organism evidence="1 2">
    <name type="scientific">Pelagicoccus albus</name>
    <dbReference type="NCBI Taxonomy" id="415222"/>
    <lineage>
        <taxon>Bacteria</taxon>
        <taxon>Pseudomonadati</taxon>
        <taxon>Verrucomicrobiota</taxon>
        <taxon>Opitutia</taxon>
        <taxon>Puniceicoccales</taxon>
        <taxon>Pelagicoccaceae</taxon>
        <taxon>Pelagicoccus</taxon>
    </lineage>
</organism>
<dbReference type="AlphaFoldDB" id="A0A7X1B737"/>
<evidence type="ECO:0000313" key="1">
    <source>
        <dbReference type="EMBL" id="MBC2605610.1"/>
    </source>
</evidence>
<proteinExistence type="predicted"/>
<accession>A0A7X1B737</accession>
<name>A0A7X1B737_9BACT</name>
<reference evidence="1 2" key="1">
    <citation type="submission" date="2020-07" db="EMBL/GenBank/DDBJ databases">
        <authorList>
            <person name="Feng X."/>
        </authorList>
    </citation>
    <scope>NUCLEOTIDE SEQUENCE [LARGE SCALE GENOMIC DNA]</scope>
    <source>
        <strain evidence="1 2">JCM23202</strain>
    </source>
</reference>